<keyword evidence="11" id="KW-1185">Reference proteome</keyword>
<name>A0A1M6D6B4_9FLAO</name>
<evidence type="ECO:0000256" key="3">
    <source>
        <dbReference type="ARBA" id="ARBA00022695"/>
    </source>
</evidence>
<dbReference type="EMBL" id="FQYI01000003">
    <property type="protein sequence ID" value="SHI68776.1"/>
    <property type="molecule type" value="Genomic_DNA"/>
</dbReference>
<dbReference type="EMBL" id="CP063145">
    <property type="protein sequence ID" value="QOR73549.1"/>
    <property type="molecule type" value="Genomic_DNA"/>
</dbReference>
<proteinExistence type="predicted"/>
<sequence>MLTSLQINTIINTLKPYAPKSIGVFGSAARGEDLESSDIDILYNFENGITLFQLAKMQYELEERLNRKVDLISASYISPYLEEGINRDLKVIYEA</sequence>
<dbReference type="InterPro" id="IPR041633">
    <property type="entry name" value="Polbeta"/>
</dbReference>
<feature type="domain" description="Polymerase beta nucleotidyltransferase" evidence="8">
    <location>
        <begin position="8"/>
        <end position="94"/>
    </location>
</feature>
<dbReference type="Gene3D" id="3.30.460.10">
    <property type="entry name" value="Beta Polymerase, domain 2"/>
    <property type="match status" value="1"/>
</dbReference>
<evidence type="ECO:0000256" key="2">
    <source>
        <dbReference type="ARBA" id="ARBA00022679"/>
    </source>
</evidence>
<evidence type="ECO:0000313" key="12">
    <source>
        <dbReference type="Proteomes" id="UP000593605"/>
    </source>
</evidence>
<gene>
    <name evidence="9" type="ORF">IMZ16_08520</name>
    <name evidence="10" type="ORF">SAMN05443429_103134</name>
</gene>
<dbReference type="Proteomes" id="UP000593605">
    <property type="component" value="Chromosome"/>
</dbReference>
<evidence type="ECO:0000313" key="9">
    <source>
        <dbReference type="EMBL" id="QOR73549.1"/>
    </source>
</evidence>
<dbReference type="STRING" id="1118202.SAMN05443429_103134"/>
<dbReference type="SUPFAM" id="SSF81301">
    <property type="entry name" value="Nucleotidyltransferase"/>
    <property type="match status" value="1"/>
</dbReference>
<dbReference type="GO" id="GO:0005524">
    <property type="term" value="F:ATP binding"/>
    <property type="evidence" value="ECO:0007669"/>
    <property type="project" value="UniProtKB-KW"/>
</dbReference>
<dbReference type="RefSeq" id="WP_073178852.1">
    <property type="nucleotide sequence ID" value="NZ_CP063145.1"/>
</dbReference>
<keyword evidence="5" id="KW-0547">Nucleotide-binding</keyword>
<dbReference type="KEGG" id="civ:IMZ16_08520"/>
<dbReference type="OrthoDB" id="9809668at2"/>
<reference evidence="9 12" key="2">
    <citation type="submission" date="2020-10" db="EMBL/GenBank/DDBJ databases">
        <title>Complete genome of Cruoricapor ignavus strain M1214 isolated from the blood culture of a febrile patient.</title>
        <authorList>
            <person name="Guglielmino C.J.D."/>
        </authorList>
    </citation>
    <scope>NUCLEOTIDE SEQUENCE [LARGE SCALE GENOMIC DNA]</scope>
    <source>
        <strain evidence="9 12">M1214</strain>
    </source>
</reference>
<reference evidence="10 11" key="1">
    <citation type="submission" date="2016-11" db="EMBL/GenBank/DDBJ databases">
        <authorList>
            <person name="Jaros S."/>
            <person name="Januszkiewicz K."/>
            <person name="Wedrychowicz H."/>
        </authorList>
    </citation>
    <scope>NUCLEOTIDE SEQUENCE [LARGE SCALE GENOMIC DNA]</scope>
    <source>
        <strain evidence="10 11">DSM 25479</strain>
    </source>
</reference>
<evidence type="ECO:0000313" key="11">
    <source>
        <dbReference type="Proteomes" id="UP000184335"/>
    </source>
</evidence>
<evidence type="ECO:0000256" key="6">
    <source>
        <dbReference type="ARBA" id="ARBA00022840"/>
    </source>
</evidence>
<dbReference type="InterPro" id="IPR043519">
    <property type="entry name" value="NT_sf"/>
</dbReference>
<keyword evidence="7" id="KW-0460">Magnesium</keyword>
<dbReference type="GO" id="GO:0016779">
    <property type="term" value="F:nucleotidyltransferase activity"/>
    <property type="evidence" value="ECO:0007669"/>
    <property type="project" value="UniProtKB-KW"/>
</dbReference>
<evidence type="ECO:0000259" key="8">
    <source>
        <dbReference type="Pfam" id="PF18765"/>
    </source>
</evidence>
<keyword evidence="6" id="KW-0067">ATP-binding</keyword>
<dbReference type="Proteomes" id="UP000184335">
    <property type="component" value="Unassembled WGS sequence"/>
</dbReference>
<evidence type="ECO:0000256" key="1">
    <source>
        <dbReference type="ARBA" id="ARBA00001946"/>
    </source>
</evidence>
<keyword evidence="3" id="KW-0548">Nucleotidyltransferase</keyword>
<comment type="cofactor">
    <cofactor evidence="1">
        <name>Mg(2+)</name>
        <dbReference type="ChEBI" id="CHEBI:18420"/>
    </cofactor>
</comment>
<accession>A0A1M6D6B4</accession>
<evidence type="ECO:0000256" key="7">
    <source>
        <dbReference type="ARBA" id="ARBA00022842"/>
    </source>
</evidence>
<dbReference type="Pfam" id="PF18765">
    <property type="entry name" value="Polbeta"/>
    <property type="match status" value="1"/>
</dbReference>
<dbReference type="GO" id="GO:0046872">
    <property type="term" value="F:metal ion binding"/>
    <property type="evidence" value="ECO:0007669"/>
    <property type="project" value="UniProtKB-KW"/>
</dbReference>
<keyword evidence="4" id="KW-0479">Metal-binding</keyword>
<dbReference type="PANTHER" id="PTHR33571:SF14">
    <property type="entry name" value="PROTEIN ADENYLYLTRANSFERASE MJ0435-RELATED"/>
    <property type="match status" value="1"/>
</dbReference>
<keyword evidence="2 9" id="KW-0808">Transferase</keyword>
<dbReference type="CDD" id="cd05403">
    <property type="entry name" value="NT_KNTase_like"/>
    <property type="match status" value="1"/>
</dbReference>
<evidence type="ECO:0000313" key="10">
    <source>
        <dbReference type="EMBL" id="SHI68776.1"/>
    </source>
</evidence>
<evidence type="ECO:0000256" key="4">
    <source>
        <dbReference type="ARBA" id="ARBA00022723"/>
    </source>
</evidence>
<organism evidence="10 11">
    <name type="scientific">Cruoricaptor ignavus</name>
    <dbReference type="NCBI Taxonomy" id="1118202"/>
    <lineage>
        <taxon>Bacteria</taxon>
        <taxon>Pseudomonadati</taxon>
        <taxon>Bacteroidota</taxon>
        <taxon>Flavobacteriia</taxon>
        <taxon>Flavobacteriales</taxon>
        <taxon>Weeksellaceae</taxon>
        <taxon>Cruoricaptor</taxon>
    </lineage>
</organism>
<dbReference type="InterPro" id="IPR052038">
    <property type="entry name" value="Type-VII_TA_antitoxin"/>
</dbReference>
<evidence type="ECO:0000256" key="5">
    <source>
        <dbReference type="ARBA" id="ARBA00022741"/>
    </source>
</evidence>
<dbReference type="PANTHER" id="PTHR33571">
    <property type="entry name" value="SSL8005 PROTEIN"/>
    <property type="match status" value="1"/>
</dbReference>
<dbReference type="AlphaFoldDB" id="A0A1M6D6B4"/>
<protein>
    <submittedName>
        <fullName evidence="9">Nucleotidyltransferase family protein</fullName>
    </submittedName>
</protein>